<dbReference type="RefSeq" id="WP_058745182.1">
    <property type="nucleotide sequence ID" value="NZ_LDTF01000031.1"/>
</dbReference>
<comment type="similarity">
    <text evidence="1 2">Belongs to the GSP E family.</text>
</comment>
<proteinExistence type="inferred from homology"/>
<feature type="domain" description="Bacterial type II secretion system protein E" evidence="3">
    <location>
        <begin position="11"/>
        <end position="278"/>
    </location>
</feature>
<comment type="function">
    <text evidence="2">Part of the Type IV secretion system.</text>
</comment>
<dbReference type="EMBL" id="LDTF01000031">
    <property type="protein sequence ID" value="KTT99110.1"/>
    <property type="molecule type" value="Genomic_DNA"/>
</dbReference>
<dbReference type="NCBIfam" id="TIGR02788">
    <property type="entry name" value="VirB11"/>
    <property type="match status" value="1"/>
</dbReference>
<dbReference type="GO" id="GO:0005524">
    <property type="term" value="F:ATP binding"/>
    <property type="evidence" value="ECO:0007669"/>
    <property type="project" value="UniProtKB-UniRule"/>
</dbReference>
<dbReference type="SUPFAM" id="SSF52540">
    <property type="entry name" value="P-loop containing nucleoside triphosphate hydrolases"/>
    <property type="match status" value="1"/>
</dbReference>
<dbReference type="InterPro" id="IPR050921">
    <property type="entry name" value="T4SS_GSP_E_ATPase"/>
</dbReference>
<evidence type="ECO:0000259" key="3">
    <source>
        <dbReference type="Pfam" id="PF00437"/>
    </source>
</evidence>
<comment type="caution">
    <text evidence="4">The sequence shown here is derived from an EMBL/GenBank/DDBJ whole genome shotgun (WGS) entry which is preliminary data.</text>
</comment>
<keyword evidence="2" id="KW-0067">ATP-binding</keyword>
<name>A0A147IUJ2_9SPHN</name>
<dbReference type="InterPro" id="IPR027417">
    <property type="entry name" value="P-loop_NTPase"/>
</dbReference>
<dbReference type="GO" id="GO:0016887">
    <property type="term" value="F:ATP hydrolysis activity"/>
    <property type="evidence" value="ECO:0007669"/>
    <property type="project" value="InterPro"/>
</dbReference>
<dbReference type="Pfam" id="PF00437">
    <property type="entry name" value="T2SSE"/>
    <property type="match status" value="1"/>
</dbReference>
<dbReference type="GO" id="GO:0044097">
    <property type="term" value="P:secretion by the type IV secretion system"/>
    <property type="evidence" value="ECO:0007669"/>
    <property type="project" value="InterPro"/>
</dbReference>
<gene>
    <name evidence="4" type="ORF">NS355_07775</name>
</gene>
<dbReference type="CDD" id="cd01130">
    <property type="entry name" value="VirB11-like_ATPase"/>
    <property type="match status" value="1"/>
</dbReference>
<dbReference type="PANTHER" id="PTHR30486">
    <property type="entry name" value="TWITCHING MOTILITY PROTEIN PILT"/>
    <property type="match status" value="1"/>
</dbReference>
<dbReference type="InterPro" id="IPR014155">
    <property type="entry name" value="VirB11"/>
</dbReference>
<evidence type="ECO:0000256" key="2">
    <source>
        <dbReference type="RuleBase" id="RU366071"/>
    </source>
</evidence>
<keyword evidence="2" id="KW-0547">Nucleotide-binding</keyword>
<dbReference type="Proteomes" id="UP000073923">
    <property type="component" value="Unassembled WGS sequence"/>
</dbReference>
<comment type="subcellular location">
    <subcellularLocation>
        <location evidence="2">Cytoplasm</location>
    </subcellularLocation>
</comment>
<accession>A0A147IUJ2</accession>
<reference evidence="4 5" key="1">
    <citation type="journal article" date="2016" name="Front. Microbiol.">
        <title>Genomic Resource of Rice Seed Associated Bacteria.</title>
        <authorList>
            <person name="Midha S."/>
            <person name="Bansal K."/>
            <person name="Sharma S."/>
            <person name="Kumar N."/>
            <person name="Patil P.P."/>
            <person name="Chaudhry V."/>
            <person name="Patil P.B."/>
        </authorList>
    </citation>
    <scope>NUCLEOTIDE SEQUENCE [LARGE SCALE GENOMIC DNA]</scope>
    <source>
        <strain evidence="4 5">NS355</strain>
    </source>
</reference>
<dbReference type="Gene3D" id="3.30.450.90">
    <property type="match status" value="1"/>
</dbReference>
<dbReference type="Gene3D" id="3.40.50.300">
    <property type="entry name" value="P-loop containing nucleotide triphosphate hydrolases"/>
    <property type="match status" value="1"/>
</dbReference>
<dbReference type="OrthoDB" id="9810761at2"/>
<sequence>MDGWRYLHNHLAPISHLLAREDITDLYVNRPREIWVETLGGAIERHDIDELDAAMLARLVSQIAAWSHQGINREHPLLSATLPDGSRVQAIAAPATKGDLALAIRKHVSADLSLDDYVESGAFAGIAAKAVSSVSVAASSAAEVSRGDLATTLRTAVRDRRNILVSGGTSTGKTTFLNALIREIPTHERLITIEDTPELQITQPNAIGLLAARGQLGEAQVTADDLVSASLRMRPDRIILGELRGSEAYAFLRAINTGHPGSMATVHADSAAGAVEQIALLILQGGTRLTRQDVLEYVRNSIGVFIQLARVGGRRYVSEVVCA</sequence>
<evidence type="ECO:0000256" key="1">
    <source>
        <dbReference type="ARBA" id="ARBA00006611"/>
    </source>
</evidence>
<dbReference type="PANTHER" id="PTHR30486:SF6">
    <property type="entry name" value="TYPE IV PILUS RETRACTATION ATPASE PILT"/>
    <property type="match status" value="1"/>
</dbReference>
<dbReference type="AlphaFoldDB" id="A0A147IUJ2"/>
<protein>
    <recommendedName>
        <fullName evidence="2">Type IV secretion system protein</fullName>
    </recommendedName>
</protein>
<dbReference type="GO" id="GO:0043684">
    <property type="term" value="C:type IV secretion system complex"/>
    <property type="evidence" value="ECO:0007669"/>
    <property type="project" value="UniProtKB-UniRule"/>
</dbReference>
<dbReference type="InterPro" id="IPR001482">
    <property type="entry name" value="T2SS/T4SS_dom"/>
</dbReference>
<organism evidence="4 5">
    <name type="scientific">Sphingomonas yabuuchiae</name>
    <dbReference type="NCBI Taxonomy" id="172044"/>
    <lineage>
        <taxon>Bacteria</taxon>
        <taxon>Pseudomonadati</taxon>
        <taxon>Pseudomonadota</taxon>
        <taxon>Alphaproteobacteria</taxon>
        <taxon>Sphingomonadales</taxon>
        <taxon>Sphingomonadaceae</taxon>
        <taxon>Sphingomonas</taxon>
    </lineage>
</organism>
<dbReference type="GO" id="GO:0005737">
    <property type="term" value="C:cytoplasm"/>
    <property type="evidence" value="ECO:0007669"/>
    <property type="project" value="UniProtKB-SubCell"/>
</dbReference>
<evidence type="ECO:0000313" key="4">
    <source>
        <dbReference type="EMBL" id="KTT99110.1"/>
    </source>
</evidence>
<keyword evidence="2" id="KW-0963">Cytoplasm</keyword>
<dbReference type="PATRIC" id="fig|172044.3.peg.1339"/>
<evidence type="ECO:0000313" key="5">
    <source>
        <dbReference type="Proteomes" id="UP000073923"/>
    </source>
</evidence>